<proteinExistence type="predicted"/>
<dbReference type="Gene3D" id="4.10.60.10">
    <property type="entry name" value="Zinc finger, CCHC-type"/>
    <property type="match status" value="1"/>
</dbReference>
<feature type="domain" description="CCHC-type" evidence="3">
    <location>
        <begin position="201"/>
        <end position="216"/>
    </location>
</feature>
<dbReference type="GO" id="GO:0008270">
    <property type="term" value="F:zinc ion binding"/>
    <property type="evidence" value="ECO:0007669"/>
    <property type="project" value="UniProtKB-KW"/>
</dbReference>
<keyword evidence="5" id="KW-1185">Reference proteome</keyword>
<dbReference type="AlphaFoldDB" id="A0A6A5WN88"/>
<dbReference type="Gene3D" id="3.10.20.90">
    <property type="entry name" value="Phosphatidylinositol 3-kinase Catalytic Subunit, Chain A, domain 1"/>
    <property type="match status" value="1"/>
</dbReference>
<gene>
    <name evidence="4" type="ORF">P154DRAFT_617826</name>
</gene>
<reference evidence="4" key="1">
    <citation type="journal article" date="2020" name="Stud. Mycol.">
        <title>101 Dothideomycetes genomes: a test case for predicting lifestyles and emergence of pathogens.</title>
        <authorList>
            <person name="Haridas S."/>
            <person name="Albert R."/>
            <person name="Binder M."/>
            <person name="Bloem J."/>
            <person name="Labutti K."/>
            <person name="Salamov A."/>
            <person name="Andreopoulos B."/>
            <person name="Baker S."/>
            <person name="Barry K."/>
            <person name="Bills G."/>
            <person name="Bluhm B."/>
            <person name="Cannon C."/>
            <person name="Castanera R."/>
            <person name="Culley D."/>
            <person name="Daum C."/>
            <person name="Ezra D."/>
            <person name="Gonzalez J."/>
            <person name="Henrissat B."/>
            <person name="Kuo A."/>
            <person name="Liang C."/>
            <person name="Lipzen A."/>
            <person name="Lutzoni F."/>
            <person name="Magnuson J."/>
            <person name="Mondo S."/>
            <person name="Nolan M."/>
            <person name="Ohm R."/>
            <person name="Pangilinan J."/>
            <person name="Park H.-J."/>
            <person name="Ramirez L."/>
            <person name="Alfaro M."/>
            <person name="Sun H."/>
            <person name="Tritt A."/>
            <person name="Yoshinaga Y."/>
            <person name="Zwiers L.-H."/>
            <person name="Turgeon B."/>
            <person name="Goodwin S."/>
            <person name="Spatafora J."/>
            <person name="Crous P."/>
            <person name="Grigoriev I."/>
        </authorList>
    </citation>
    <scope>NUCLEOTIDE SEQUENCE</scope>
    <source>
        <strain evidence="4">CBS 123094</strain>
    </source>
</reference>
<evidence type="ECO:0000259" key="3">
    <source>
        <dbReference type="PROSITE" id="PS50158"/>
    </source>
</evidence>
<dbReference type="SUPFAM" id="SSF54236">
    <property type="entry name" value="Ubiquitin-like"/>
    <property type="match status" value="1"/>
</dbReference>
<dbReference type="GO" id="GO:0003676">
    <property type="term" value="F:nucleic acid binding"/>
    <property type="evidence" value="ECO:0007669"/>
    <property type="project" value="InterPro"/>
</dbReference>
<dbReference type="Proteomes" id="UP000799779">
    <property type="component" value="Unassembled WGS sequence"/>
</dbReference>
<sequence length="286" mass="29625">MVVVLAFEDGDRKLIAIAITKPRPTCRNVSPLPQRWLSRKPGHGLPSGVSSLASKFVVTDLCFGWILIAAVVHDLAALLIFSFPSTIIPAGKQLEDGRTLSDYNIQQLSTMSGTYSPPSNVPPGLRLFPGSKPSAVLHSTQHRSQLMLFGDSDNFTANNMVVVYSIQIGGRGGGSGGGGGGGGGGGPGRGNGVFRGRIGKKCYRCGGIGHLKKNCPTPPNPGHAAILQLLEDRPELLLQLLNAAAAAMPPAAMPPTANAPAAMPPAANAPAPRSPALPSRHTASEL</sequence>
<dbReference type="SUPFAM" id="SSF57756">
    <property type="entry name" value="Retrovirus zinc finger-like domains"/>
    <property type="match status" value="1"/>
</dbReference>
<dbReference type="InterPro" id="IPR029071">
    <property type="entry name" value="Ubiquitin-like_domsf"/>
</dbReference>
<feature type="compositionally biased region" description="Low complexity" evidence="2">
    <location>
        <begin position="253"/>
        <end position="271"/>
    </location>
</feature>
<keyword evidence="1" id="KW-0862">Zinc</keyword>
<dbReference type="SMART" id="SM00343">
    <property type="entry name" value="ZnF_C2HC"/>
    <property type="match status" value="1"/>
</dbReference>
<dbReference type="InterPro" id="IPR001878">
    <property type="entry name" value="Znf_CCHC"/>
</dbReference>
<dbReference type="Pfam" id="PF00098">
    <property type="entry name" value="zf-CCHC"/>
    <property type="match status" value="1"/>
</dbReference>
<name>A0A6A5WN88_9PLEO</name>
<organism evidence="4 5">
    <name type="scientific">Amniculicola lignicola CBS 123094</name>
    <dbReference type="NCBI Taxonomy" id="1392246"/>
    <lineage>
        <taxon>Eukaryota</taxon>
        <taxon>Fungi</taxon>
        <taxon>Dikarya</taxon>
        <taxon>Ascomycota</taxon>
        <taxon>Pezizomycotina</taxon>
        <taxon>Dothideomycetes</taxon>
        <taxon>Pleosporomycetidae</taxon>
        <taxon>Pleosporales</taxon>
        <taxon>Amniculicolaceae</taxon>
        <taxon>Amniculicola</taxon>
    </lineage>
</organism>
<dbReference type="EMBL" id="ML977573">
    <property type="protein sequence ID" value="KAF2003182.1"/>
    <property type="molecule type" value="Genomic_DNA"/>
</dbReference>
<evidence type="ECO:0000313" key="4">
    <source>
        <dbReference type="EMBL" id="KAF2003182.1"/>
    </source>
</evidence>
<evidence type="ECO:0000313" key="5">
    <source>
        <dbReference type="Proteomes" id="UP000799779"/>
    </source>
</evidence>
<keyword evidence="1" id="KW-0479">Metal-binding</keyword>
<dbReference type="InterPro" id="IPR036875">
    <property type="entry name" value="Znf_CCHC_sf"/>
</dbReference>
<dbReference type="OrthoDB" id="3341596at2759"/>
<accession>A0A6A5WN88</accession>
<protein>
    <recommendedName>
        <fullName evidence="3">CCHC-type domain-containing protein</fullName>
    </recommendedName>
</protein>
<evidence type="ECO:0000256" key="1">
    <source>
        <dbReference type="PROSITE-ProRule" id="PRU00047"/>
    </source>
</evidence>
<evidence type="ECO:0000256" key="2">
    <source>
        <dbReference type="SAM" id="MobiDB-lite"/>
    </source>
</evidence>
<feature type="region of interest" description="Disordered" evidence="2">
    <location>
        <begin position="253"/>
        <end position="286"/>
    </location>
</feature>
<dbReference type="PROSITE" id="PS50158">
    <property type="entry name" value="ZF_CCHC"/>
    <property type="match status" value="1"/>
</dbReference>
<keyword evidence="1" id="KW-0863">Zinc-finger</keyword>